<reference evidence="2 3" key="1">
    <citation type="submission" date="2019-01" db="EMBL/GenBank/DDBJ databases">
        <authorList>
            <person name="Chen W.-M."/>
        </authorList>
    </citation>
    <scope>NUCLEOTIDE SEQUENCE [LARGE SCALE GENOMIC DNA]</scope>
    <source>
        <strain evidence="2 3">YBJ-36</strain>
    </source>
</reference>
<evidence type="ECO:0000259" key="1">
    <source>
        <dbReference type="Pfam" id="PF13936"/>
    </source>
</evidence>
<evidence type="ECO:0000313" key="2">
    <source>
        <dbReference type="EMBL" id="RVU00475.1"/>
    </source>
</evidence>
<keyword evidence="3" id="KW-1185">Reference proteome</keyword>
<proteinExistence type="predicted"/>
<dbReference type="SUPFAM" id="SSF52540">
    <property type="entry name" value="P-loop containing nucleoside triphosphate hydrolases"/>
    <property type="match status" value="1"/>
</dbReference>
<dbReference type="RefSeq" id="WP_127705737.1">
    <property type="nucleotide sequence ID" value="NZ_SACK01000005.1"/>
</dbReference>
<protein>
    <submittedName>
        <fullName evidence="2">LuxR family transcriptional regulator</fullName>
    </submittedName>
</protein>
<dbReference type="Gene3D" id="3.40.50.300">
    <property type="entry name" value="P-loop containing nucleotide triphosphate hydrolases"/>
    <property type="match status" value="1"/>
</dbReference>
<dbReference type="InterPro" id="IPR025246">
    <property type="entry name" value="IS30-like_HTH"/>
</dbReference>
<evidence type="ECO:0000313" key="3">
    <source>
        <dbReference type="Proteomes" id="UP000282759"/>
    </source>
</evidence>
<dbReference type="OrthoDB" id="786308at2"/>
<comment type="caution">
    <text evidence="2">The sequence shown here is derived from an EMBL/GenBank/DDBJ whole genome shotgun (WGS) entry which is preliminary data.</text>
</comment>
<dbReference type="Pfam" id="PF13936">
    <property type="entry name" value="HTH_38"/>
    <property type="match status" value="1"/>
</dbReference>
<feature type="domain" description="Transposase IS30-like HTH" evidence="1">
    <location>
        <begin position="321"/>
        <end position="352"/>
    </location>
</feature>
<dbReference type="InterPro" id="IPR009057">
    <property type="entry name" value="Homeodomain-like_sf"/>
</dbReference>
<dbReference type="SUPFAM" id="SSF46689">
    <property type="entry name" value="Homeodomain-like"/>
    <property type="match status" value="1"/>
</dbReference>
<dbReference type="EMBL" id="SACK01000005">
    <property type="protein sequence ID" value="RVU00475.1"/>
    <property type="molecule type" value="Genomic_DNA"/>
</dbReference>
<name>A0A437MS97_9SPHI</name>
<dbReference type="Pfam" id="PF13481">
    <property type="entry name" value="AAA_25"/>
    <property type="match status" value="1"/>
</dbReference>
<dbReference type="InterPro" id="IPR027417">
    <property type="entry name" value="P-loop_NTPase"/>
</dbReference>
<organism evidence="2 3">
    <name type="scientific">Mucilaginibacter limnophilus</name>
    <dbReference type="NCBI Taxonomy" id="1932778"/>
    <lineage>
        <taxon>Bacteria</taxon>
        <taxon>Pseudomonadati</taxon>
        <taxon>Bacteroidota</taxon>
        <taxon>Sphingobacteriia</taxon>
        <taxon>Sphingobacteriales</taxon>
        <taxon>Sphingobacteriaceae</taxon>
        <taxon>Mucilaginibacter</taxon>
    </lineage>
</organism>
<dbReference type="Gene3D" id="1.10.10.60">
    <property type="entry name" value="Homeodomain-like"/>
    <property type="match status" value="1"/>
</dbReference>
<gene>
    <name evidence="2" type="ORF">EOD41_13440</name>
</gene>
<sequence length="358" mass="40958">MFEKPFEIQMIYAEAAEINKRREEAAKLNRTFQSAPTLLNVKPANYWMQQEYGKPQPKALFDKFFQQDELCIMFADTNAGKSILAVQIADSITGEYGIGPFQNSAPTCTRVLYVDFEQSAKQFESRYLSPHWGSHIFSENFFRAELNHIALPDAIKHKNYNEFVKFSLKEAIKETQPQVLIIDNITYISTGTQYASSALELMKTLKELKSLHNLSVLVLAHTPKRNPRHPLTVNDLQGSKMLINFADSAFAIGQSYAAPNLRYLKQIKQRSNSIVYGDDNICVMSIAYENGFLQYKFENYATEAEHLMPYAILPTGQLQTEVQTLHTEGKSLREIARELNIHHTTVFRVLKRQKAVDD</sequence>
<dbReference type="AlphaFoldDB" id="A0A437MS97"/>
<dbReference type="Proteomes" id="UP000282759">
    <property type="component" value="Unassembled WGS sequence"/>
</dbReference>
<accession>A0A437MS97</accession>